<gene>
    <name evidence="2" type="ORF">GAK35_01603</name>
</gene>
<evidence type="ECO:0000313" key="2">
    <source>
        <dbReference type="EMBL" id="KAF1044815.1"/>
    </source>
</evidence>
<dbReference type="PROSITE" id="PS51257">
    <property type="entry name" value="PROKAR_LIPOPROTEIN"/>
    <property type="match status" value="1"/>
</dbReference>
<reference evidence="3" key="1">
    <citation type="journal article" date="2020" name="MBio">
        <title>Horizontal gene transfer to a defensive symbiont with a reduced genome amongst a multipartite beetle microbiome.</title>
        <authorList>
            <person name="Waterworth S.C."/>
            <person name="Florez L.V."/>
            <person name="Rees E.R."/>
            <person name="Hertweck C."/>
            <person name="Kaltenpoth M."/>
            <person name="Kwan J.C."/>
        </authorList>
    </citation>
    <scope>NUCLEOTIDE SEQUENCE [LARGE SCALE GENOMIC DNA]</scope>
</reference>
<dbReference type="Proteomes" id="UP000462435">
    <property type="component" value="Unassembled WGS sequence"/>
</dbReference>
<proteinExistence type="predicted"/>
<evidence type="ECO:0000313" key="3">
    <source>
        <dbReference type="Proteomes" id="UP000462435"/>
    </source>
</evidence>
<comment type="caution">
    <text evidence="2">The sequence shown here is derived from an EMBL/GenBank/DDBJ whole genome shotgun (WGS) entry which is preliminary data.</text>
</comment>
<evidence type="ECO:0000259" key="1">
    <source>
        <dbReference type="Pfam" id="PF13436"/>
    </source>
</evidence>
<dbReference type="Pfam" id="PF13436">
    <property type="entry name" value="Gly-zipper_OmpA"/>
    <property type="match status" value="1"/>
</dbReference>
<feature type="domain" description="Glycine-zipper-containing OmpA-like membrane" evidence="1">
    <location>
        <begin position="82"/>
        <end position="125"/>
    </location>
</feature>
<protein>
    <recommendedName>
        <fullName evidence="1">Glycine-zipper-containing OmpA-like membrane domain-containing protein</fullName>
    </recommendedName>
</protein>
<dbReference type="AlphaFoldDB" id="A0A7V8FXT4"/>
<name>A0A7V8FXT4_9BURK</name>
<accession>A0A7V8FXT4</accession>
<sequence>MPPVRRKGNNVKPIYKTAAAVTAVGAMLALGGCVSVPTGPSVMAMPGKDKSYEQFRADQQQCQQYAQDAIGGQAQQTQNNAANSAAVGTAVGAVAGALIGAASGNAGAGAAIGAGGGLLVGSAAGSNAAAGGNYSMQQRYDMTYTQCMYSKGNQVETQRQATAYVYHPRRYYYAPPPPPGYYGPPPVYYGPPPGAY</sequence>
<organism evidence="2 3">
    <name type="scientific">Herbaspirillum frisingense</name>
    <dbReference type="NCBI Taxonomy" id="92645"/>
    <lineage>
        <taxon>Bacteria</taxon>
        <taxon>Pseudomonadati</taxon>
        <taxon>Pseudomonadota</taxon>
        <taxon>Betaproteobacteria</taxon>
        <taxon>Burkholderiales</taxon>
        <taxon>Oxalobacteraceae</taxon>
        <taxon>Herbaspirillum</taxon>
    </lineage>
</organism>
<dbReference type="EMBL" id="WNDX01000038">
    <property type="protein sequence ID" value="KAF1044815.1"/>
    <property type="molecule type" value="Genomic_DNA"/>
</dbReference>
<dbReference type="InterPro" id="IPR025693">
    <property type="entry name" value="Gly-zipper_OmpA-like_dom"/>
</dbReference>